<organism evidence="3 4">
    <name type="scientific">Pseudomonas mandelii PD30</name>
    <dbReference type="NCBI Taxonomy" id="1419583"/>
    <lineage>
        <taxon>Bacteria</taxon>
        <taxon>Pseudomonadati</taxon>
        <taxon>Pseudomonadota</taxon>
        <taxon>Gammaproteobacteria</taxon>
        <taxon>Pseudomonadales</taxon>
        <taxon>Pseudomonadaceae</taxon>
        <taxon>Pseudomonas</taxon>
    </lineage>
</organism>
<dbReference type="RefSeq" id="WP_033061999.1">
    <property type="nucleotide sequence ID" value="NZ_AZQQ01000110.1"/>
</dbReference>
<keyword evidence="2" id="KW-0732">Signal</keyword>
<name>A0A059KTA9_9PSED</name>
<gene>
    <name evidence="3" type="ORF">V466_30365</name>
</gene>
<evidence type="ECO:0000313" key="3">
    <source>
        <dbReference type="EMBL" id="KDD65085.1"/>
    </source>
</evidence>
<evidence type="ECO:0000313" key="4">
    <source>
        <dbReference type="Proteomes" id="UP000026739"/>
    </source>
</evidence>
<proteinExistence type="predicted"/>
<reference evidence="3 4" key="1">
    <citation type="submission" date="2013-12" db="EMBL/GenBank/DDBJ databases">
        <authorList>
            <person name="Formusa P.A."/>
            <person name="Habash M."/>
            <person name="Lee H."/>
            <person name="Trevors J.T."/>
        </authorList>
    </citation>
    <scope>NUCLEOTIDE SEQUENCE [LARGE SCALE GENOMIC DNA]</scope>
    <source>
        <strain evidence="3 4">PD30</strain>
    </source>
</reference>
<dbReference type="AlphaFoldDB" id="A0A059KTA9"/>
<evidence type="ECO:0000256" key="2">
    <source>
        <dbReference type="SAM" id="SignalP"/>
    </source>
</evidence>
<dbReference type="Proteomes" id="UP000026739">
    <property type="component" value="Unassembled WGS sequence"/>
</dbReference>
<feature type="signal peptide" evidence="2">
    <location>
        <begin position="1"/>
        <end position="27"/>
    </location>
</feature>
<sequence>MKPTRTLNTAMIFVGIALVTVAGMCNAATPSKPLNDKHSVSTRPDISGTWERTPDDWFGENPDDPVHPGGPMDLKASYADEYVALKKKEAVANEAGTPLATTSSRCLPEGMPTLMAALFPIQIIHDDKQVIVLGEYLQQVRRILLNEAMPAKEKLDPTYQGHSRGHWEGDTLVVETQRVRTDVRFYDVPHGPDMKITERMRLKGPDHLENQVVIEDPQVLKTPYRFTFEYKRSSYAIQEYVCENNQIVIDKEGKASLSLE</sequence>
<dbReference type="EMBL" id="AZQQ01000110">
    <property type="protein sequence ID" value="KDD65085.1"/>
    <property type="molecule type" value="Genomic_DNA"/>
</dbReference>
<evidence type="ECO:0000256" key="1">
    <source>
        <dbReference type="SAM" id="MobiDB-lite"/>
    </source>
</evidence>
<feature type="chain" id="PRO_5001579683" evidence="2">
    <location>
        <begin position="28"/>
        <end position="260"/>
    </location>
</feature>
<feature type="region of interest" description="Disordered" evidence="1">
    <location>
        <begin position="30"/>
        <end position="53"/>
    </location>
</feature>
<comment type="caution">
    <text evidence="3">The sequence shown here is derived from an EMBL/GenBank/DDBJ whole genome shotgun (WGS) entry which is preliminary data.</text>
</comment>
<accession>A0A059KTA9</accession>
<protein>
    <submittedName>
        <fullName evidence="3">Uncharacterized protein</fullName>
    </submittedName>
</protein>